<dbReference type="InterPro" id="IPR000849">
    <property type="entry name" value="Sugar_P_transporter"/>
</dbReference>
<dbReference type="FunFam" id="1.20.1250.20:FF:000028">
    <property type="entry name" value="Sugar phosphate exchanger 3 isoform 1"/>
    <property type="match status" value="1"/>
</dbReference>
<feature type="transmembrane region" description="Helical" evidence="11">
    <location>
        <begin position="127"/>
        <end position="143"/>
    </location>
</feature>
<keyword evidence="3" id="KW-0813">Transport</keyword>
<protein>
    <recommendedName>
        <fullName evidence="8">Sugar phosphate exchanger 3</fullName>
    </recommendedName>
    <alternativeName>
        <fullName evidence="9">Solute carrier family 37 member 3</fullName>
    </alternativeName>
</protein>
<dbReference type="SUPFAM" id="SSF103473">
    <property type="entry name" value="MFS general substrate transporter"/>
    <property type="match status" value="1"/>
</dbReference>
<dbReference type="OrthoDB" id="3639251at2759"/>
<dbReference type="PROSITE" id="PS50850">
    <property type="entry name" value="MFS"/>
    <property type="match status" value="1"/>
</dbReference>
<proteinExistence type="inferred from homology"/>
<evidence type="ECO:0000259" key="12">
    <source>
        <dbReference type="PROSITE" id="PS50850"/>
    </source>
</evidence>
<accession>A0A834HPZ1</accession>
<evidence type="ECO:0000256" key="9">
    <source>
        <dbReference type="ARBA" id="ARBA00042039"/>
    </source>
</evidence>
<dbReference type="InterPro" id="IPR011701">
    <property type="entry name" value="MFS"/>
</dbReference>
<comment type="caution">
    <text evidence="13">The sequence shown here is derived from an EMBL/GenBank/DDBJ whole genome shotgun (WGS) entry which is preliminary data.</text>
</comment>
<evidence type="ECO:0000256" key="6">
    <source>
        <dbReference type="ARBA" id="ARBA00022989"/>
    </source>
</evidence>
<evidence type="ECO:0000256" key="5">
    <source>
        <dbReference type="ARBA" id="ARBA00022692"/>
    </source>
</evidence>
<keyword evidence="4" id="KW-0762">Sugar transport</keyword>
<evidence type="ECO:0000313" key="14">
    <source>
        <dbReference type="Proteomes" id="UP000625711"/>
    </source>
</evidence>
<feature type="transmembrane region" description="Helical" evidence="11">
    <location>
        <begin position="494"/>
        <end position="513"/>
    </location>
</feature>
<dbReference type="InterPro" id="IPR020846">
    <property type="entry name" value="MFS_dom"/>
</dbReference>
<sequence>MSFMFSDLPWGIKFLQRITEKCCPRLYFNRELCYKTSIIFLTYISYMCYHLSRKPISVVKTVLHRNCSKLTPPSPNEPNNWCDWAPFDGSDATASQLLGELDSAFLFCYAVAMFISGFIAERVNIRYFLSLGMLFSGIFSYMFGIGKSYNIHDLWYYIIIQGLAGICQTTGWPGVVTVMSNWFGKSKRGLIFGLWNSHTSIGNILGSLIAAKYVENNWALSFIMPGLIIGIAGFIIFLFLVVNPTDVGFSKTESRTGTRRAYKPLDNQVSNTDSVSSSNSDVDDRDISIGEYEIQRRSVSERTRLLEDSAEVSHDQAIGFLGALKIPGVIEFSLCLFFSKLVSYTFLYWLPLFVNASTTIGAEYSADLSTLFDVGGIAGAIIAGVLSDKTEMPASTCVGMLFLAGPMIFVYQKFCVVSLGLNMVLLIIVGVLVNGPYALITTAVSAELGTHHSLEGNSKALATVTAIIDGTGSIGAAVGPLLAGFVSSYGWNNVFYVLIVADTFAMILLIRLVKYEIIQFKTRPRGLRIE</sequence>
<keyword evidence="5 11" id="KW-0812">Transmembrane</keyword>
<feature type="transmembrane region" description="Helical" evidence="11">
    <location>
        <begin position="394"/>
        <end position="411"/>
    </location>
</feature>
<dbReference type="AlphaFoldDB" id="A0A834HPZ1"/>
<feature type="compositionally biased region" description="Low complexity" evidence="10">
    <location>
        <begin position="266"/>
        <end position="280"/>
    </location>
</feature>
<evidence type="ECO:0000313" key="13">
    <source>
        <dbReference type="EMBL" id="KAF7266507.1"/>
    </source>
</evidence>
<evidence type="ECO:0000256" key="10">
    <source>
        <dbReference type="SAM" id="MobiDB-lite"/>
    </source>
</evidence>
<dbReference type="PANTHER" id="PTHR43184:SF12">
    <property type="entry name" value="SUGAR PHOSPHATE EXCHANGER 3"/>
    <property type="match status" value="1"/>
</dbReference>
<feature type="transmembrane region" description="Helical" evidence="11">
    <location>
        <begin position="103"/>
        <end position="120"/>
    </location>
</feature>
<comment type="similarity">
    <text evidence="2">Belongs to the major facilitator superfamily. Organophosphate:Pi antiporter (OPA) (TC 2.A.1.4) family.</text>
</comment>
<comment type="subcellular location">
    <subcellularLocation>
        <location evidence="1">Membrane</location>
        <topology evidence="1">Multi-pass membrane protein</topology>
    </subcellularLocation>
</comment>
<dbReference type="GO" id="GO:0022857">
    <property type="term" value="F:transmembrane transporter activity"/>
    <property type="evidence" value="ECO:0007669"/>
    <property type="project" value="InterPro"/>
</dbReference>
<dbReference type="Gene3D" id="1.20.1250.20">
    <property type="entry name" value="MFS general substrate transporter like domains"/>
    <property type="match status" value="2"/>
</dbReference>
<feature type="transmembrane region" description="Helical" evidence="11">
    <location>
        <begin position="222"/>
        <end position="242"/>
    </location>
</feature>
<feature type="transmembrane region" description="Helical" evidence="11">
    <location>
        <begin position="190"/>
        <end position="210"/>
    </location>
</feature>
<evidence type="ECO:0000256" key="3">
    <source>
        <dbReference type="ARBA" id="ARBA00022448"/>
    </source>
</evidence>
<evidence type="ECO:0000256" key="8">
    <source>
        <dbReference type="ARBA" id="ARBA00041091"/>
    </source>
</evidence>
<evidence type="ECO:0000256" key="11">
    <source>
        <dbReference type="SAM" id="Phobius"/>
    </source>
</evidence>
<keyword evidence="7 11" id="KW-0472">Membrane</keyword>
<keyword evidence="14" id="KW-1185">Reference proteome</keyword>
<feature type="region of interest" description="Disordered" evidence="10">
    <location>
        <begin position="260"/>
        <end position="283"/>
    </location>
</feature>
<dbReference type="Pfam" id="PF07690">
    <property type="entry name" value="MFS_1"/>
    <property type="match status" value="1"/>
</dbReference>
<gene>
    <name evidence="13" type="ORF">GWI33_020188</name>
</gene>
<dbReference type="PIRSF" id="PIRSF002808">
    <property type="entry name" value="Hexose_phosphate_transp"/>
    <property type="match status" value="1"/>
</dbReference>
<keyword evidence="6 11" id="KW-1133">Transmembrane helix</keyword>
<evidence type="ECO:0000256" key="2">
    <source>
        <dbReference type="ARBA" id="ARBA00009598"/>
    </source>
</evidence>
<organism evidence="13 14">
    <name type="scientific">Rhynchophorus ferrugineus</name>
    <name type="common">Red palm weevil</name>
    <name type="synonym">Curculio ferrugineus</name>
    <dbReference type="NCBI Taxonomy" id="354439"/>
    <lineage>
        <taxon>Eukaryota</taxon>
        <taxon>Metazoa</taxon>
        <taxon>Ecdysozoa</taxon>
        <taxon>Arthropoda</taxon>
        <taxon>Hexapoda</taxon>
        <taxon>Insecta</taxon>
        <taxon>Pterygota</taxon>
        <taxon>Neoptera</taxon>
        <taxon>Endopterygota</taxon>
        <taxon>Coleoptera</taxon>
        <taxon>Polyphaga</taxon>
        <taxon>Cucujiformia</taxon>
        <taxon>Curculionidae</taxon>
        <taxon>Dryophthorinae</taxon>
        <taxon>Rhynchophorus</taxon>
    </lineage>
</organism>
<feature type="domain" description="Major facilitator superfamily (MFS) profile" evidence="12">
    <location>
        <begin position="38"/>
        <end position="517"/>
    </location>
</feature>
<dbReference type="GO" id="GO:0016020">
    <property type="term" value="C:membrane"/>
    <property type="evidence" value="ECO:0007669"/>
    <property type="project" value="UniProtKB-SubCell"/>
</dbReference>
<dbReference type="Proteomes" id="UP000625711">
    <property type="component" value="Unassembled WGS sequence"/>
</dbReference>
<feature type="transmembrane region" description="Helical" evidence="11">
    <location>
        <begin position="329"/>
        <end position="350"/>
    </location>
</feature>
<feature type="transmembrane region" description="Helical" evidence="11">
    <location>
        <begin position="460"/>
        <end position="482"/>
    </location>
</feature>
<feature type="transmembrane region" description="Helical" evidence="11">
    <location>
        <begin position="370"/>
        <end position="387"/>
    </location>
</feature>
<dbReference type="PANTHER" id="PTHR43184">
    <property type="entry name" value="MAJOR FACILITATOR SUPERFAMILY TRANSPORTER 16, ISOFORM B"/>
    <property type="match status" value="1"/>
</dbReference>
<name>A0A834HPZ1_RHYFE</name>
<dbReference type="EMBL" id="JAACXV010014535">
    <property type="protein sequence ID" value="KAF7266507.1"/>
    <property type="molecule type" value="Genomic_DNA"/>
</dbReference>
<dbReference type="InterPro" id="IPR036259">
    <property type="entry name" value="MFS_trans_sf"/>
</dbReference>
<evidence type="ECO:0000256" key="1">
    <source>
        <dbReference type="ARBA" id="ARBA00004141"/>
    </source>
</evidence>
<feature type="transmembrane region" description="Helical" evidence="11">
    <location>
        <begin position="423"/>
        <end position="448"/>
    </location>
</feature>
<reference evidence="13" key="1">
    <citation type="submission" date="2020-08" db="EMBL/GenBank/DDBJ databases">
        <title>Genome sequencing and assembly of the red palm weevil Rhynchophorus ferrugineus.</title>
        <authorList>
            <person name="Dias G.B."/>
            <person name="Bergman C.M."/>
            <person name="Manee M."/>
        </authorList>
    </citation>
    <scope>NUCLEOTIDE SEQUENCE</scope>
    <source>
        <strain evidence="13">AA-2017</strain>
        <tissue evidence="13">Whole larva</tissue>
    </source>
</reference>
<evidence type="ECO:0000256" key="7">
    <source>
        <dbReference type="ARBA" id="ARBA00023136"/>
    </source>
</evidence>
<feature type="transmembrane region" description="Helical" evidence="11">
    <location>
        <begin position="155"/>
        <end position="178"/>
    </location>
</feature>
<evidence type="ECO:0000256" key="4">
    <source>
        <dbReference type="ARBA" id="ARBA00022597"/>
    </source>
</evidence>